<keyword evidence="3" id="KW-0547">Nucleotide-binding</keyword>
<dbReference type="EMBL" id="FQXU01000006">
    <property type="protein sequence ID" value="SHI11536.1"/>
    <property type="molecule type" value="Genomic_DNA"/>
</dbReference>
<dbReference type="PANTHER" id="PTHR43335:SF4">
    <property type="entry name" value="ABC TRANSPORTER, ATP-BINDING PROTEIN"/>
    <property type="match status" value="1"/>
</dbReference>
<dbReference type="SMART" id="SM00382">
    <property type="entry name" value="AAA"/>
    <property type="match status" value="1"/>
</dbReference>
<evidence type="ECO:0000256" key="2">
    <source>
        <dbReference type="ARBA" id="ARBA00022448"/>
    </source>
</evidence>
<dbReference type="InterPro" id="IPR003439">
    <property type="entry name" value="ABC_transporter-like_ATP-bd"/>
</dbReference>
<evidence type="ECO:0000313" key="7">
    <source>
        <dbReference type="Proteomes" id="UP000184241"/>
    </source>
</evidence>
<dbReference type="InterPro" id="IPR017871">
    <property type="entry name" value="ABC_transporter-like_CS"/>
</dbReference>
<accession>A0A1M5YHP2</accession>
<reference evidence="6 7" key="1">
    <citation type="submission" date="2016-11" db="EMBL/GenBank/DDBJ databases">
        <authorList>
            <person name="Jaros S."/>
            <person name="Januszkiewicz K."/>
            <person name="Wedrychowicz H."/>
        </authorList>
    </citation>
    <scope>NUCLEOTIDE SEQUENCE [LARGE SCALE GENOMIC DNA]</scope>
    <source>
        <strain evidence="6 7">DSM 6191</strain>
    </source>
</reference>
<keyword evidence="2" id="KW-0813">Transport</keyword>
<evidence type="ECO:0000313" key="6">
    <source>
        <dbReference type="EMBL" id="SHI11536.1"/>
    </source>
</evidence>
<dbReference type="GO" id="GO:0005524">
    <property type="term" value="F:ATP binding"/>
    <property type="evidence" value="ECO:0007669"/>
    <property type="project" value="UniProtKB-KW"/>
</dbReference>
<dbReference type="Pfam" id="PF00005">
    <property type="entry name" value="ABC_tran"/>
    <property type="match status" value="1"/>
</dbReference>
<evidence type="ECO:0000256" key="3">
    <source>
        <dbReference type="ARBA" id="ARBA00022741"/>
    </source>
</evidence>
<gene>
    <name evidence="6" type="ORF">SAMN02745941_02008</name>
</gene>
<dbReference type="InterPro" id="IPR003593">
    <property type="entry name" value="AAA+_ATPase"/>
</dbReference>
<organism evidence="6 7">
    <name type="scientific">Clostridium intestinale DSM 6191</name>
    <dbReference type="NCBI Taxonomy" id="1121320"/>
    <lineage>
        <taxon>Bacteria</taxon>
        <taxon>Bacillati</taxon>
        <taxon>Bacillota</taxon>
        <taxon>Clostridia</taxon>
        <taxon>Eubacteriales</taxon>
        <taxon>Clostridiaceae</taxon>
        <taxon>Clostridium</taxon>
    </lineage>
</organism>
<dbReference type="AlphaFoldDB" id="A0A1M5YHP2"/>
<evidence type="ECO:0000259" key="5">
    <source>
        <dbReference type="PROSITE" id="PS50893"/>
    </source>
</evidence>
<keyword evidence="4" id="KW-0067">ATP-binding</keyword>
<proteinExistence type="inferred from homology"/>
<name>A0A1M5YHP2_9CLOT</name>
<dbReference type="Proteomes" id="UP000184241">
    <property type="component" value="Unassembled WGS sequence"/>
</dbReference>
<protein>
    <submittedName>
        <fullName evidence="6">ABC-type multidrug transport system, ATPase component</fullName>
    </submittedName>
</protein>
<dbReference type="GO" id="GO:0016887">
    <property type="term" value="F:ATP hydrolysis activity"/>
    <property type="evidence" value="ECO:0007669"/>
    <property type="project" value="InterPro"/>
</dbReference>
<dbReference type="PROSITE" id="PS50893">
    <property type="entry name" value="ABC_TRANSPORTER_2"/>
    <property type="match status" value="1"/>
</dbReference>
<dbReference type="InterPro" id="IPR027417">
    <property type="entry name" value="P-loop_NTPase"/>
</dbReference>
<evidence type="ECO:0000256" key="4">
    <source>
        <dbReference type="ARBA" id="ARBA00022840"/>
    </source>
</evidence>
<comment type="similarity">
    <text evidence="1">Belongs to the ABC transporter superfamily.</text>
</comment>
<sequence>MDVDLINVDKIIKNHKIINNISLSIKSGEVVGLIGPNGAGKTTLMKMICGLSSISNGKILFNGERLNKYHNKDKFPVGALIENPAAYSNLSGIKNVEISARAKGIKKEELKDIFDSLIYESGLGSNIYKKVKTYSLGMKQRLGIAMSMIGNPQILLLDEPINGLDPDGIQYIRELIPRLSNDNITVIVSSHILSELNIVCSKFFFVKKGEIIGSMLKEELSQLNVDKVYKKMMSNEVENGKFV</sequence>
<evidence type="ECO:0000256" key="1">
    <source>
        <dbReference type="ARBA" id="ARBA00005417"/>
    </source>
</evidence>
<dbReference type="SUPFAM" id="SSF52540">
    <property type="entry name" value="P-loop containing nucleoside triphosphate hydrolases"/>
    <property type="match status" value="1"/>
</dbReference>
<dbReference type="PANTHER" id="PTHR43335">
    <property type="entry name" value="ABC TRANSPORTER, ATP-BINDING PROTEIN"/>
    <property type="match status" value="1"/>
</dbReference>
<dbReference type="RefSeq" id="WP_073019123.1">
    <property type="nucleotide sequence ID" value="NZ_FQXU01000006.1"/>
</dbReference>
<dbReference type="Gene3D" id="3.40.50.300">
    <property type="entry name" value="P-loop containing nucleotide triphosphate hydrolases"/>
    <property type="match status" value="1"/>
</dbReference>
<dbReference type="PROSITE" id="PS00211">
    <property type="entry name" value="ABC_TRANSPORTER_1"/>
    <property type="match status" value="1"/>
</dbReference>
<feature type="domain" description="ABC transporter" evidence="5">
    <location>
        <begin position="3"/>
        <end position="233"/>
    </location>
</feature>